<protein>
    <recommendedName>
        <fullName evidence="7">Excinuclease cho</fullName>
    </recommendedName>
    <alternativeName>
        <fullName evidence="9">Endonuclease cho</fullName>
    </alternativeName>
    <alternativeName>
        <fullName evidence="8">UvrC homolog protein</fullName>
    </alternativeName>
</protein>
<dbReference type="AlphaFoldDB" id="A0A5A9W119"/>
<dbReference type="RefSeq" id="WP_149391150.1">
    <property type="nucleotide sequence ID" value="NZ_SMRS01000006.1"/>
</dbReference>
<evidence type="ECO:0000256" key="1">
    <source>
        <dbReference type="ARBA" id="ARBA00022763"/>
    </source>
</evidence>
<dbReference type="GO" id="GO:0016787">
    <property type="term" value="F:hydrolase activity"/>
    <property type="evidence" value="ECO:0007669"/>
    <property type="project" value="UniProtKB-KW"/>
</dbReference>
<evidence type="ECO:0000256" key="4">
    <source>
        <dbReference type="ARBA" id="ARBA00022881"/>
    </source>
</evidence>
<evidence type="ECO:0000313" key="12">
    <source>
        <dbReference type="Proteomes" id="UP000325302"/>
    </source>
</evidence>
<name>A0A5A9W119_9GAMM</name>
<keyword evidence="3" id="KW-0378">Hydrolase</keyword>
<keyword evidence="1" id="KW-0227">DNA damage</keyword>
<reference evidence="11 12" key="1">
    <citation type="submission" date="2019-03" db="EMBL/GenBank/DDBJ databases">
        <title>Nitrincola sp. nov. isolated from an Indian soda lake.</title>
        <authorList>
            <person name="Joshi A."/>
            <person name="Thite S.V."/>
            <person name="Joseph N."/>
            <person name="Dhotre D."/>
            <person name="Moorthy M."/>
            <person name="Shouche Y.S."/>
        </authorList>
    </citation>
    <scope>NUCLEOTIDE SEQUENCE [LARGE SCALE GENOMIC DNA]</scope>
    <source>
        <strain evidence="11 12">MEB193</strain>
    </source>
</reference>
<keyword evidence="6" id="KW-0742">SOS response</keyword>
<feature type="domain" description="GIY-YIG" evidence="10">
    <location>
        <begin position="173"/>
        <end position="251"/>
    </location>
</feature>
<accession>A0A5A9W119</accession>
<evidence type="ECO:0000256" key="6">
    <source>
        <dbReference type="ARBA" id="ARBA00023236"/>
    </source>
</evidence>
<dbReference type="Pfam" id="PF01541">
    <property type="entry name" value="GIY-YIG"/>
    <property type="match status" value="1"/>
</dbReference>
<organism evidence="11 12">
    <name type="scientific">Nitrincola tapanii</name>
    <dbReference type="NCBI Taxonomy" id="1708751"/>
    <lineage>
        <taxon>Bacteria</taxon>
        <taxon>Pseudomonadati</taxon>
        <taxon>Pseudomonadota</taxon>
        <taxon>Gammaproteobacteria</taxon>
        <taxon>Oceanospirillales</taxon>
        <taxon>Oceanospirillaceae</taxon>
        <taxon>Nitrincola</taxon>
    </lineage>
</organism>
<dbReference type="Gene3D" id="3.40.1440.10">
    <property type="entry name" value="GIY-YIG endonuclease"/>
    <property type="match status" value="1"/>
</dbReference>
<dbReference type="EMBL" id="SMRS01000006">
    <property type="protein sequence ID" value="KAA0874417.1"/>
    <property type="molecule type" value="Genomic_DNA"/>
</dbReference>
<evidence type="ECO:0000256" key="3">
    <source>
        <dbReference type="ARBA" id="ARBA00022801"/>
    </source>
</evidence>
<dbReference type="InterPro" id="IPR000305">
    <property type="entry name" value="GIY-YIG_endonuc"/>
</dbReference>
<dbReference type="GO" id="GO:0006289">
    <property type="term" value="P:nucleotide-excision repair"/>
    <property type="evidence" value="ECO:0007669"/>
    <property type="project" value="InterPro"/>
</dbReference>
<sequence length="448" mass="51124">MQERFAFISLALSGPRPTRDRIRSLALVLVDDDQRVAQWQLDLHASSALSGEQAHELMVRLLGRRLVARNARLTLAFLRNALRLRGDDLKARDILCYTRLKNQLNLTSVVRSPTTTMFEAPGTDAAALALFHDWQSLRQQAAPEMWQAALDKQRRLPSWPAQLKRELYSALPETPGVYLFYGEHSALLYVGKSINLRARILSHFADDFRHDKEMRLAQQVQHIEWEETAGEVGALIREAQLVKARMPLFNRRLRRTSRLYTYYWSAEVDAPPKLVELTQAYIEHAGQHFGLFRRPQQAEAALRQRIEADQLCPKLCGLEHSRGACFAYALGRCRGACCQQESLASHQQRLAQALASLQLAVWPYPGAIAWREGQGPYHWHLVDQWCYLGRIEAEQLPEQIPLEAAVRLDLDLYAILRRALQDSTEWVDISQRVLKKDGDRPAVSGLPA</sequence>
<evidence type="ECO:0000256" key="8">
    <source>
        <dbReference type="ARBA" id="ARBA00042138"/>
    </source>
</evidence>
<dbReference type="SMART" id="SM00465">
    <property type="entry name" value="GIYc"/>
    <property type="match status" value="1"/>
</dbReference>
<gene>
    <name evidence="11" type="ORF">E1H14_09090</name>
</gene>
<keyword evidence="5" id="KW-0234">DNA repair</keyword>
<dbReference type="SUPFAM" id="SSF82771">
    <property type="entry name" value="GIY-YIG endonuclease"/>
    <property type="match status" value="1"/>
</dbReference>
<evidence type="ECO:0000256" key="5">
    <source>
        <dbReference type="ARBA" id="ARBA00023204"/>
    </source>
</evidence>
<dbReference type="OrthoDB" id="9803913at2"/>
<dbReference type="CDD" id="cd10434">
    <property type="entry name" value="GIY-YIG_UvrC_Cho"/>
    <property type="match status" value="1"/>
</dbReference>
<keyword evidence="4" id="KW-0267">Excision nuclease</keyword>
<dbReference type="GO" id="GO:0004518">
    <property type="term" value="F:nuclease activity"/>
    <property type="evidence" value="ECO:0007669"/>
    <property type="project" value="UniProtKB-KW"/>
</dbReference>
<evidence type="ECO:0000256" key="7">
    <source>
        <dbReference type="ARBA" id="ARBA00040756"/>
    </source>
</evidence>
<evidence type="ECO:0000256" key="2">
    <source>
        <dbReference type="ARBA" id="ARBA00022769"/>
    </source>
</evidence>
<dbReference type="InterPro" id="IPR047296">
    <property type="entry name" value="GIY-YIG_UvrC_Cho"/>
</dbReference>
<evidence type="ECO:0000313" key="11">
    <source>
        <dbReference type="EMBL" id="KAA0874417.1"/>
    </source>
</evidence>
<dbReference type="Proteomes" id="UP000325302">
    <property type="component" value="Unassembled WGS sequence"/>
</dbReference>
<keyword evidence="2" id="KW-0228">DNA excision</keyword>
<dbReference type="GO" id="GO:0009380">
    <property type="term" value="C:excinuclease repair complex"/>
    <property type="evidence" value="ECO:0007669"/>
    <property type="project" value="TreeGrafter"/>
</dbReference>
<proteinExistence type="predicted"/>
<comment type="caution">
    <text evidence="11">The sequence shown here is derived from an EMBL/GenBank/DDBJ whole genome shotgun (WGS) entry which is preliminary data.</text>
</comment>
<dbReference type="InterPro" id="IPR035901">
    <property type="entry name" value="GIY-YIG_endonuc_sf"/>
</dbReference>
<dbReference type="PANTHER" id="PTHR30562:SF10">
    <property type="entry name" value="EXCINUCLEASE CHO"/>
    <property type="match status" value="1"/>
</dbReference>
<dbReference type="PANTHER" id="PTHR30562">
    <property type="entry name" value="UVRC/OXIDOREDUCTASE"/>
    <property type="match status" value="1"/>
</dbReference>
<keyword evidence="12" id="KW-1185">Reference proteome</keyword>
<evidence type="ECO:0000259" key="10">
    <source>
        <dbReference type="PROSITE" id="PS50164"/>
    </source>
</evidence>
<dbReference type="PROSITE" id="PS50164">
    <property type="entry name" value="GIY_YIG"/>
    <property type="match status" value="1"/>
</dbReference>
<evidence type="ECO:0000256" key="9">
    <source>
        <dbReference type="ARBA" id="ARBA00042732"/>
    </source>
</evidence>
<dbReference type="InterPro" id="IPR050066">
    <property type="entry name" value="UvrABC_protein_C"/>
</dbReference>
<dbReference type="GO" id="GO:0009432">
    <property type="term" value="P:SOS response"/>
    <property type="evidence" value="ECO:0007669"/>
    <property type="project" value="UniProtKB-KW"/>
</dbReference>